<keyword evidence="3" id="KW-1185">Reference proteome</keyword>
<protein>
    <submittedName>
        <fullName evidence="2">Uncharacterized protein</fullName>
    </submittedName>
</protein>
<organism evidence="2 3">
    <name type="scientific">Hibiscus sabdariffa</name>
    <name type="common">roselle</name>
    <dbReference type="NCBI Taxonomy" id="183260"/>
    <lineage>
        <taxon>Eukaryota</taxon>
        <taxon>Viridiplantae</taxon>
        <taxon>Streptophyta</taxon>
        <taxon>Embryophyta</taxon>
        <taxon>Tracheophyta</taxon>
        <taxon>Spermatophyta</taxon>
        <taxon>Magnoliopsida</taxon>
        <taxon>eudicotyledons</taxon>
        <taxon>Gunneridae</taxon>
        <taxon>Pentapetalae</taxon>
        <taxon>rosids</taxon>
        <taxon>malvids</taxon>
        <taxon>Malvales</taxon>
        <taxon>Malvaceae</taxon>
        <taxon>Malvoideae</taxon>
        <taxon>Hibiscus</taxon>
    </lineage>
</organism>
<sequence>MMVQCGRQLVRLLWLFLIFSFLVCFCRGSRSTKAFRIHPKSQFTGHFLGFLPRHFPIPASVPSRKHNELGLQTWISP</sequence>
<name>A0ABR2B167_9ROSI</name>
<reference evidence="2 3" key="1">
    <citation type="journal article" date="2024" name="G3 (Bethesda)">
        <title>Genome assembly of Hibiscus sabdariffa L. provides insights into metabolisms of medicinal natural products.</title>
        <authorList>
            <person name="Kim T."/>
        </authorList>
    </citation>
    <scope>NUCLEOTIDE SEQUENCE [LARGE SCALE GENOMIC DNA]</scope>
    <source>
        <strain evidence="2">TK-2024</strain>
        <tissue evidence="2">Old leaves</tissue>
    </source>
</reference>
<comment type="caution">
    <text evidence="2">The sequence shown here is derived from an EMBL/GenBank/DDBJ whole genome shotgun (WGS) entry which is preliminary data.</text>
</comment>
<feature type="signal peptide" evidence="1">
    <location>
        <begin position="1"/>
        <end position="28"/>
    </location>
</feature>
<proteinExistence type="predicted"/>
<evidence type="ECO:0000313" key="2">
    <source>
        <dbReference type="EMBL" id="KAK8499777.1"/>
    </source>
</evidence>
<keyword evidence="1" id="KW-0732">Signal</keyword>
<accession>A0ABR2B167</accession>
<evidence type="ECO:0000256" key="1">
    <source>
        <dbReference type="SAM" id="SignalP"/>
    </source>
</evidence>
<evidence type="ECO:0000313" key="3">
    <source>
        <dbReference type="Proteomes" id="UP001472677"/>
    </source>
</evidence>
<dbReference type="EMBL" id="JBBPBM010000228">
    <property type="protein sequence ID" value="KAK8499777.1"/>
    <property type="molecule type" value="Genomic_DNA"/>
</dbReference>
<dbReference type="Proteomes" id="UP001472677">
    <property type="component" value="Unassembled WGS sequence"/>
</dbReference>
<gene>
    <name evidence="2" type="ORF">V6N12_019768</name>
</gene>
<feature type="chain" id="PRO_5045948842" evidence="1">
    <location>
        <begin position="29"/>
        <end position="77"/>
    </location>
</feature>